<keyword evidence="3" id="KW-0408">Iron</keyword>
<dbReference type="InterPro" id="IPR050157">
    <property type="entry name" value="PSI_iron-sulfur_center"/>
</dbReference>
<reference evidence="6" key="1">
    <citation type="submission" date="2022-03" db="EMBL/GenBank/DDBJ databases">
        <title>Draft genome sequence of Aduncisulcus paluster, a free-living microaerophilic Fornicata.</title>
        <authorList>
            <person name="Yuyama I."/>
            <person name="Kume K."/>
            <person name="Tamura T."/>
            <person name="Inagaki Y."/>
            <person name="Hashimoto T."/>
        </authorList>
    </citation>
    <scope>NUCLEOTIDE SEQUENCE</scope>
    <source>
        <strain evidence="6">NY0171</strain>
    </source>
</reference>
<evidence type="ECO:0000256" key="1">
    <source>
        <dbReference type="ARBA" id="ARBA00022485"/>
    </source>
</evidence>
<evidence type="ECO:0000313" key="7">
    <source>
        <dbReference type="Proteomes" id="UP001057375"/>
    </source>
</evidence>
<dbReference type="PANTHER" id="PTHR24960">
    <property type="entry name" value="PHOTOSYSTEM I IRON-SULFUR CENTER-RELATED"/>
    <property type="match status" value="1"/>
</dbReference>
<comment type="caution">
    <text evidence="6">The sequence shown here is derived from an EMBL/GenBank/DDBJ whole genome shotgun (WGS) entry which is preliminary data.</text>
</comment>
<dbReference type="PROSITE" id="PS51379">
    <property type="entry name" value="4FE4S_FER_2"/>
    <property type="match status" value="2"/>
</dbReference>
<dbReference type="SUPFAM" id="SSF52218">
    <property type="entry name" value="Flavoproteins"/>
    <property type="match status" value="1"/>
</dbReference>
<dbReference type="Gene3D" id="3.30.70.20">
    <property type="match status" value="2"/>
</dbReference>
<dbReference type="SUPFAM" id="SSF54862">
    <property type="entry name" value="4Fe-4S ferredoxins"/>
    <property type="match status" value="1"/>
</dbReference>
<dbReference type="PROSITE" id="PS00198">
    <property type="entry name" value="4FE4S_FER_1"/>
    <property type="match status" value="2"/>
</dbReference>
<dbReference type="Gene3D" id="3.40.50.360">
    <property type="match status" value="1"/>
</dbReference>
<dbReference type="Pfam" id="PF13237">
    <property type="entry name" value="Fer4_10"/>
    <property type="match status" value="1"/>
</dbReference>
<organism evidence="6 7">
    <name type="scientific">Aduncisulcus paluster</name>
    <dbReference type="NCBI Taxonomy" id="2918883"/>
    <lineage>
        <taxon>Eukaryota</taxon>
        <taxon>Metamonada</taxon>
        <taxon>Carpediemonas-like organisms</taxon>
        <taxon>Aduncisulcus</taxon>
    </lineage>
</organism>
<dbReference type="InterPro" id="IPR017900">
    <property type="entry name" value="4Fe4S_Fe_S_CS"/>
</dbReference>
<evidence type="ECO:0000313" key="6">
    <source>
        <dbReference type="EMBL" id="GKT32117.1"/>
    </source>
</evidence>
<keyword evidence="1" id="KW-0004">4Fe-4S</keyword>
<evidence type="ECO:0000256" key="4">
    <source>
        <dbReference type="ARBA" id="ARBA00023014"/>
    </source>
</evidence>
<proteinExistence type="predicted"/>
<feature type="domain" description="4Fe-4S ferredoxin-type" evidence="5">
    <location>
        <begin position="198"/>
        <end position="227"/>
    </location>
</feature>
<dbReference type="Proteomes" id="UP001057375">
    <property type="component" value="Unassembled WGS sequence"/>
</dbReference>
<evidence type="ECO:0000256" key="2">
    <source>
        <dbReference type="ARBA" id="ARBA00022723"/>
    </source>
</evidence>
<sequence length="299" mass="33163">MKIAVCYVSFTGNTQYVAHSIKSLLEERHHSVDLILMNCALKSTAEAKLFSSGQYDGIYFGSPTWAWRTPSIFSRILNHPDIIPDISGVPCVFFATSQSSSCIITYECAPMLEKKGAIVVDYFLTNAPFMMGKPSKFEKKKGHWAMDKRGPMETSIISSITKIVSKTPIPAKLRKKPGVVVRLGAKIPDKTVSKMFHMPPIIESDLCIGCGLCVKKCPVDVLQLVTRDLSDEEEIVSTISSSKSRTDKIVKVVNNDACIGCFSCQLVCPKHAIHNKKRTQIHKFTKEMLTSAGKTGYYK</sequence>
<keyword evidence="4" id="KW-0411">Iron-sulfur</keyword>
<keyword evidence="2" id="KW-0479">Metal-binding</keyword>
<feature type="domain" description="4Fe-4S ferredoxin-type" evidence="5">
    <location>
        <begin position="249"/>
        <end position="278"/>
    </location>
</feature>
<protein>
    <submittedName>
        <fullName evidence="6">EFR1 family ferrodoxin</fullName>
    </submittedName>
</protein>
<accession>A0ABQ5KHZ8</accession>
<dbReference type="InterPro" id="IPR017896">
    <property type="entry name" value="4Fe4S_Fe-S-bd"/>
</dbReference>
<dbReference type="EMBL" id="BQXS01002465">
    <property type="protein sequence ID" value="GKT32117.1"/>
    <property type="molecule type" value="Genomic_DNA"/>
</dbReference>
<gene>
    <name evidence="6" type="ORF">ADUPG1_002217</name>
</gene>
<keyword evidence="7" id="KW-1185">Reference proteome</keyword>
<dbReference type="InterPro" id="IPR029039">
    <property type="entry name" value="Flavoprotein-like_sf"/>
</dbReference>
<name>A0ABQ5KHZ8_9EUKA</name>
<evidence type="ECO:0000256" key="3">
    <source>
        <dbReference type="ARBA" id="ARBA00023004"/>
    </source>
</evidence>
<evidence type="ECO:0000259" key="5">
    <source>
        <dbReference type="PROSITE" id="PS51379"/>
    </source>
</evidence>
<dbReference type="PANTHER" id="PTHR24960:SF79">
    <property type="entry name" value="PHOTOSYSTEM I IRON-SULFUR CENTER"/>
    <property type="match status" value="1"/>
</dbReference>